<dbReference type="EMBL" id="JAHRHJ020000006">
    <property type="protein sequence ID" value="KAH9313028.1"/>
    <property type="molecule type" value="Genomic_DNA"/>
</dbReference>
<comment type="caution">
    <text evidence="2">The sequence shown here is derived from an EMBL/GenBank/DDBJ whole genome shotgun (WGS) entry which is preliminary data.</text>
</comment>
<name>A0AA38G0S4_TAXCH</name>
<sequence>GGSYGTPPCPGWRSRDHPRQGGGLVTEDQNARKNGGAEGKTKHAEAERGIRDTNVYLVSFYGSRTPCEETYIIIG</sequence>
<feature type="non-terminal residue" evidence="2">
    <location>
        <position position="1"/>
    </location>
</feature>
<keyword evidence="3" id="KW-1185">Reference proteome</keyword>
<reference evidence="2 3" key="1">
    <citation type="journal article" date="2021" name="Nat. Plants">
        <title>The Taxus genome provides insights into paclitaxel biosynthesis.</title>
        <authorList>
            <person name="Xiong X."/>
            <person name="Gou J."/>
            <person name="Liao Q."/>
            <person name="Li Y."/>
            <person name="Zhou Q."/>
            <person name="Bi G."/>
            <person name="Li C."/>
            <person name="Du R."/>
            <person name="Wang X."/>
            <person name="Sun T."/>
            <person name="Guo L."/>
            <person name="Liang H."/>
            <person name="Lu P."/>
            <person name="Wu Y."/>
            <person name="Zhang Z."/>
            <person name="Ro D.K."/>
            <person name="Shang Y."/>
            <person name="Huang S."/>
            <person name="Yan J."/>
        </authorList>
    </citation>
    <scope>NUCLEOTIDE SEQUENCE [LARGE SCALE GENOMIC DNA]</scope>
    <source>
        <strain evidence="2">Ta-2019</strain>
    </source>
</reference>
<protein>
    <submittedName>
        <fullName evidence="2">Uncharacterized protein</fullName>
    </submittedName>
</protein>
<evidence type="ECO:0000313" key="3">
    <source>
        <dbReference type="Proteomes" id="UP000824469"/>
    </source>
</evidence>
<evidence type="ECO:0000256" key="1">
    <source>
        <dbReference type="SAM" id="MobiDB-lite"/>
    </source>
</evidence>
<dbReference type="AlphaFoldDB" id="A0AA38G0S4"/>
<feature type="non-terminal residue" evidence="2">
    <location>
        <position position="75"/>
    </location>
</feature>
<dbReference type="Proteomes" id="UP000824469">
    <property type="component" value="Unassembled WGS sequence"/>
</dbReference>
<evidence type="ECO:0000313" key="2">
    <source>
        <dbReference type="EMBL" id="KAH9313028.1"/>
    </source>
</evidence>
<gene>
    <name evidence="2" type="ORF">KI387_028063</name>
</gene>
<organism evidence="2 3">
    <name type="scientific">Taxus chinensis</name>
    <name type="common">Chinese yew</name>
    <name type="synonym">Taxus wallichiana var. chinensis</name>
    <dbReference type="NCBI Taxonomy" id="29808"/>
    <lineage>
        <taxon>Eukaryota</taxon>
        <taxon>Viridiplantae</taxon>
        <taxon>Streptophyta</taxon>
        <taxon>Embryophyta</taxon>
        <taxon>Tracheophyta</taxon>
        <taxon>Spermatophyta</taxon>
        <taxon>Pinopsida</taxon>
        <taxon>Pinidae</taxon>
        <taxon>Conifers II</taxon>
        <taxon>Cupressales</taxon>
        <taxon>Taxaceae</taxon>
        <taxon>Taxus</taxon>
    </lineage>
</organism>
<accession>A0AA38G0S4</accession>
<feature type="compositionally biased region" description="Basic and acidic residues" evidence="1">
    <location>
        <begin position="39"/>
        <end position="48"/>
    </location>
</feature>
<feature type="region of interest" description="Disordered" evidence="1">
    <location>
        <begin position="1"/>
        <end position="48"/>
    </location>
</feature>
<proteinExistence type="predicted"/>